<organism evidence="1 2">
    <name type="scientific">Fistulina hepatica ATCC 64428</name>
    <dbReference type="NCBI Taxonomy" id="1128425"/>
    <lineage>
        <taxon>Eukaryota</taxon>
        <taxon>Fungi</taxon>
        <taxon>Dikarya</taxon>
        <taxon>Basidiomycota</taxon>
        <taxon>Agaricomycotina</taxon>
        <taxon>Agaricomycetes</taxon>
        <taxon>Agaricomycetidae</taxon>
        <taxon>Agaricales</taxon>
        <taxon>Fistulinaceae</taxon>
        <taxon>Fistulina</taxon>
    </lineage>
</organism>
<sequence>LQSGSIVYELGTEAEAQWLRQEAVLRAFMQRYGGEYSHQPREYPVMVRFLPIQTEIESSAVLRGIKRDNRLRPGEIQHARWVKAIARRRENQAVANVVFYFTTPEAANKAI</sequence>
<evidence type="ECO:0000313" key="2">
    <source>
        <dbReference type="Proteomes" id="UP000054144"/>
    </source>
</evidence>
<protein>
    <submittedName>
        <fullName evidence="1">Uncharacterized protein</fullName>
    </submittedName>
</protein>
<dbReference type="AlphaFoldDB" id="A0A0D7A904"/>
<dbReference type="EMBL" id="KN882033">
    <property type="protein sequence ID" value="KIY46396.1"/>
    <property type="molecule type" value="Genomic_DNA"/>
</dbReference>
<keyword evidence="2" id="KW-1185">Reference proteome</keyword>
<proteinExistence type="predicted"/>
<evidence type="ECO:0000313" key="1">
    <source>
        <dbReference type="EMBL" id="KIY46396.1"/>
    </source>
</evidence>
<feature type="non-terminal residue" evidence="1">
    <location>
        <position position="1"/>
    </location>
</feature>
<name>A0A0D7A904_9AGAR</name>
<feature type="non-terminal residue" evidence="1">
    <location>
        <position position="111"/>
    </location>
</feature>
<reference evidence="1 2" key="1">
    <citation type="journal article" date="2015" name="Fungal Genet. Biol.">
        <title>Evolution of novel wood decay mechanisms in Agaricales revealed by the genome sequences of Fistulina hepatica and Cylindrobasidium torrendii.</title>
        <authorList>
            <person name="Floudas D."/>
            <person name="Held B.W."/>
            <person name="Riley R."/>
            <person name="Nagy L.G."/>
            <person name="Koehler G."/>
            <person name="Ransdell A.S."/>
            <person name="Younus H."/>
            <person name="Chow J."/>
            <person name="Chiniquy J."/>
            <person name="Lipzen A."/>
            <person name="Tritt A."/>
            <person name="Sun H."/>
            <person name="Haridas S."/>
            <person name="LaButti K."/>
            <person name="Ohm R.A."/>
            <person name="Kues U."/>
            <person name="Blanchette R.A."/>
            <person name="Grigoriev I.V."/>
            <person name="Minto R.E."/>
            <person name="Hibbett D.S."/>
        </authorList>
    </citation>
    <scope>NUCLEOTIDE SEQUENCE [LARGE SCALE GENOMIC DNA]</scope>
    <source>
        <strain evidence="1 2">ATCC 64428</strain>
    </source>
</reference>
<dbReference type="OrthoDB" id="2800503at2759"/>
<accession>A0A0D7A904</accession>
<dbReference type="Proteomes" id="UP000054144">
    <property type="component" value="Unassembled WGS sequence"/>
</dbReference>
<gene>
    <name evidence="1" type="ORF">FISHEDRAFT_26617</name>
</gene>